<dbReference type="Gene3D" id="3.20.20.190">
    <property type="entry name" value="Phosphatidylinositol (PI) phosphodiesterase"/>
    <property type="match status" value="1"/>
</dbReference>
<dbReference type="OrthoDB" id="1046782at2759"/>
<dbReference type="InterPro" id="IPR017946">
    <property type="entry name" value="PLC-like_Pdiesterase_TIM-brl"/>
</dbReference>
<dbReference type="EMBL" id="KE524650">
    <property type="protein sequence ID" value="KFB35918.1"/>
    <property type="molecule type" value="Genomic_DNA"/>
</dbReference>
<dbReference type="AlphaFoldDB" id="A0A084VD74"/>
<proteinExistence type="predicted"/>
<evidence type="ECO:0000313" key="2">
    <source>
        <dbReference type="EnsemblMetazoa" id="ASIC002872-PA"/>
    </source>
</evidence>
<evidence type="ECO:0008006" key="4">
    <source>
        <dbReference type="Google" id="ProtNLM"/>
    </source>
</evidence>
<gene>
    <name evidence="1" type="ORF">ZHAS_00002872</name>
</gene>
<reference evidence="2" key="2">
    <citation type="submission" date="2020-05" db="UniProtKB">
        <authorList>
            <consortium name="EnsemblMetazoa"/>
        </authorList>
    </citation>
    <scope>IDENTIFICATION</scope>
</reference>
<evidence type="ECO:0000313" key="1">
    <source>
        <dbReference type="EMBL" id="KFB35918.1"/>
    </source>
</evidence>
<keyword evidence="3" id="KW-1185">Reference proteome</keyword>
<dbReference type="SUPFAM" id="SSF51695">
    <property type="entry name" value="PLC-like phosphodiesterases"/>
    <property type="match status" value="1"/>
</dbReference>
<dbReference type="Proteomes" id="UP000030765">
    <property type="component" value="Unassembled WGS sequence"/>
</dbReference>
<sequence>MSTPAGIVVKKTYCMKAYPTWMNDYKSQIGDISLINLFIPGTHHSASYMTEESAVDYGIKHKYTITQGWEDVRSQLRLGARYLDIRVGRYNAMKVPFWTANNMVKMHKLSQILEQVQKFVEETNEIVIFDIHGFTFGLERIDDHETIIDYIRERIGDLMVSPSIGWDGTLNQIWDTGKRIIVCYANAEVVNLYPNHLWPTTHHRTADIDNKEQLKNHLYKKHSKYRHFL</sequence>
<dbReference type="OMA" id="WMHRERI"/>
<evidence type="ECO:0000313" key="3">
    <source>
        <dbReference type="Proteomes" id="UP000030765"/>
    </source>
</evidence>
<dbReference type="PROSITE" id="PS50007">
    <property type="entry name" value="PIPLC_X_DOMAIN"/>
    <property type="match status" value="1"/>
</dbReference>
<accession>A0A084VD74</accession>
<protein>
    <recommendedName>
        <fullName evidence="4">Phosphatidylinositol-specific phospholipase C X domain-containing protein</fullName>
    </recommendedName>
</protein>
<dbReference type="GO" id="GO:0006629">
    <property type="term" value="P:lipid metabolic process"/>
    <property type="evidence" value="ECO:0007669"/>
    <property type="project" value="InterPro"/>
</dbReference>
<dbReference type="InterPro" id="IPR051057">
    <property type="entry name" value="PI-PLC_domain"/>
</dbReference>
<dbReference type="EnsemblMetazoa" id="ASIC002872-RA">
    <property type="protein sequence ID" value="ASIC002872-PA"/>
    <property type="gene ID" value="ASIC002872"/>
</dbReference>
<organism evidence="1">
    <name type="scientific">Anopheles sinensis</name>
    <name type="common">Mosquito</name>
    <dbReference type="NCBI Taxonomy" id="74873"/>
    <lineage>
        <taxon>Eukaryota</taxon>
        <taxon>Metazoa</taxon>
        <taxon>Ecdysozoa</taxon>
        <taxon>Arthropoda</taxon>
        <taxon>Hexapoda</taxon>
        <taxon>Insecta</taxon>
        <taxon>Pterygota</taxon>
        <taxon>Neoptera</taxon>
        <taxon>Endopterygota</taxon>
        <taxon>Diptera</taxon>
        <taxon>Nematocera</taxon>
        <taxon>Culicoidea</taxon>
        <taxon>Culicidae</taxon>
        <taxon>Anophelinae</taxon>
        <taxon>Anopheles</taxon>
    </lineage>
</organism>
<dbReference type="PANTHER" id="PTHR13593:SF149">
    <property type="entry name" value="PHOSPHATIDYLINOSITOL-SPECIFIC PHOSPHOLIPASE C X DOMAIN CONTAINING, ISOFORM A"/>
    <property type="match status" value="1"/>
</dbReference>
<name>A0A084VD74_ANOSI</name>
<dbReference type="VEuPathDB" id="VectorBase:ASIC002872"/>
<dbReference type="PANTHER" id="PTHR13593">
    <property type="match status" value="1"/>
</dbReference>
<dbReference type="EMBL" id="ATLV01011187">
    <property type="status" value="NOT_ANNOTATED_CDS"/>
    <property type="molecule type" value="Genomic_DNA"/>
</dbReference>
<dbReference type="GO" id="GO:0008081">
    <property type="term" value="F:phosphoric diester hydrolase activity"/>
    <property type="evidence" value="ECO:0007669"/>
    <property type="project" value="InterPro"/>
</dbReference>
<reference evidence="1 3" key="1">
    <citation type="journal article" date="2014" name="BMC Genomics">
        <title>Genome sequence of Anopheles sinensis provides insight into genetics basis of mosquito competence for malaria parasites.</title>
        <authorList>
            <person name="Zhou D."/>
            <person name="Zhang D."/>
            <person name="Ding G."/>
            <person name="Shi L."/>
            <person name="Hou Q."/>
            <person name="Ye Y."/>
            <person name="Xu Y."/>
            <person name="Zhou H."/>
            <person name="Xiong C."/>
            <person name="Li S."/>
            <person name="Yu J."/>
            <person name="Hong S."/>
            <person name="Yu X."/>
            <person name="Zou P."/>
            <person name="Chen C."/>
            <person name="Chang X."/>
            <person name="Wang W."/>
            <person name="Lv Y."/>
            <person name="Sun Y."/>
            <person name="Ma L."/>
            <person name="Shen B."/>
            <person name="Zhu C."/>
        </authorList>
    </citation>
    <scope>NUCLEOTIDE SEQUENCE [LARGE SCALE GENOMIC DNA]</scope>
</reference>
<dbReference type="VEuPathDB" id="VectorBase:ASIS011791"/>